<keyword evidence="4" id="KW-0564">Palmitate</keyword>
<proteinExistence type="predicted"/>
<keyword evidence="5" id="KW-0449">Lipoprotein</keyword>
<dbReference type="RefSeq" id="WP_013781567.1">
    <property type="nucleotide sequence ID" value="NC_015520.1"/>
</dbReference>
<dbReference type="AlphaFoldDB" id="F4A1T9"/>
<feature type="chain" id="PRO_5003305740" evidence="7">
    <location>
        <begin position="24"/>
        <end position="556"/>
    </location>
</feature>
<dbReference type="PANTHER" id="PTHR43649">
    <property type="entry name" value="ARABINOSE-BINDING PROTEIN-RELATED"/>
    <property type="match status" value="1"/>
</dbReference>
<evidence type="ECO:0000256" key="3">
    <source>
        <dbReference type="ARBA" id="ARBA00023136"/>
    </source>
</evidence>
<keyword evidence="9" id="KW-1185">Reference proteome</keyword>
<dbReference type="SUPFAM" id="SSF53850">
    <property type="entry name" value="Periplasmic binding protein-like II"/>
    <property type="match status" value="1"/>
</dbReference>
<feature type="region of interest" description="Disordered" evidence="6">
    <location>
        <begin position="27"/>
        <end position="61"/>
    </location>
</feature>
<sequence>MKRGFRFLSLVLAILMIASVMLACSNSDTTEDSASPSGEQGGSDEQASNGETTVPDSLNETGLPIVKEPITIKVMSNQSPGQANNADMPVIKKYEEMTGIHVEWELVPWDNTTERKNLALASQDYPDVFIRMFIDATDIVTYGSQQGVFIKLNDYIDKYAPNIKAFYEKNPDVARGLTAPDGGIYSFPRLIDPDFLSMRLGDRLWIRKGWMDKIGIKEPATTEELYNALKAFKEQDPNGNGQADEIPLTGQNLGSIIKNIKGAWGLGNRGNAANFVDMDESTNQLRFWPADEKYRDMVEYMRKLYSEKLLDQEIFTSGWDKVIAKANNGTIGAYAGWSPTLLTVTDYTGIGVLEGPQGDKIVPSLSPVAETPFMAVITDKNKYPEATVRWLDYMYSEEGIKLFNMGIEGETYTVDANGEYVFTDVITNNPNGLNQDQARSQYMPSVSGWPGITMQKYFKGSESTEPPMEAAEKSKPYIIKEVWPQFIFTTEENDRLVALKADIEGYVNEIQEQVINGKYSFDDEGWNNYVNQLKQMGLDEYLSIYKAAYDRYSQAQ</sequence>
<dbReference type="Pfam" id="PF01547">
    <property type="entry name" value="SBP_bac_1"/>
    <property type="match status" value="1"/>
</dbReference>
<dbReference type="STRING" id="697281.Mahau_1963"/>
<feature type="compositionally biased region" description="Polar residues" evidence="6">
    <location>
        <begin position="27"/>
        <end position="60"/>
    </location>
</feature>
<dbReference type="eggNOG" id="COG1653">
    <property type="taxonomic scope" value="Bacteria"/>
</dbReference>
<dbReference type="PANTHER" id="PTHR43649:SF33">
    <property type="entry name" value="POLYGALACTURONAN_RHAMNOGALACTURONAN-BINDING PROTEIN YTCQ"/>
    <property type="match status" value="1"/>
</dbReference>
<evidence type="ECO:0000313" key="8">
    <source>
        <dbReference type="EMBL" id="AEE97139.1"/>
    </source>
</evidence>
<evidence type="ECO:0000256" key="4">
    <source>
        <dbReference type="ARBA" id="ARBA00023139"/>
    </source>
</evidence>
<evidence type="ECO:0000256" key="7">
    <source>
        <dbReference type="SAM" id="SignalP"/>
    </source>
</evidence>
<evidence type="ECO:0000256" key="6">
    <source>
        <dbReference type="SAM" id="MobiDB-lite"/>
    </source>
</evidence>
<organism evidence="8 9">
    <name type="scientific">Mahella australiensis (strain DSM 15567 / CIP 107919 / 50-1 BON)</name>
    <dbReference type="NCBI Taxonomy" id="697281"/>
    <lineage>
        <taxon>Bacteria</taxon>
        <taxon>Bacillati</taxon>
        <taxon>Bacillota</taxon>
        <taxon>Clostridia</taxon>
        <taxon>Thermoanaerobacterales</taxon>
        <taxon>Thermoanaerobacterales Family IV. Incertae Sedis</taxon>
        <taxon>Mahella</taxon>
    </lineage>
</organism>
<reference evidence="8 9" key="2">
    <citation type="journal article" date="2011" name="Stand. Genomic Sci.">
        <title>Complete genome sequence of Mahella australiensis type strain (50-1 BON).</title>
        <authorList>
            <person name="Sikorski J."/>
            <person name="Teshima H."/>
            <person name="Nolan M."/>
            <person name="Lucas S."/>
            <person name="Hammon N."/>
            <person name="Deshpande S."/>
            <person name="Cheng J.F."/>
            <person name="Pitluck S."/>
            <person name="Liolios K."/>
            <person name="Pagani I."/>
            <person name="Ivanova N."/>
            <person name="Huntemann M."/>
            <person name="Mavromatis K."/>
            <person name="Ovchinikova G."/>
            <person name="Pati A."/>
            <person name="Tapia R."/>
            <person name="Han C."/>
            <person name="Goodwin L."/>
            <person name="Chen A."/>
            <person name="Palaniappan K."/>
            <person name="Land M."/>
            <person name="Hauser L."/>
            <person name="Ngatchou-Djao O.D."/>
            <person name="Rohde M."/>
            <person name="Pukall R."/>
            <person name="Spring S."/>
            <person name="Abt B."/>
            <person name="Goker M."/>
            <person name="Detter J.C."/>
            <person name="Woyke T."/>
            <person name="Bristow J."/>
            <person name="Markowitz V."/>
            <person name="Hugenholtz P."/>
            <person name="Eisen J.A."/>
            <person name="Kyrpides N.C."/>
            <person name="Klenk H.P."/>
            <person name="Lapidus A."/>
        </authorList>
    </citation>
    <scope>NUCLEOTIDE SEQUENCE [LARGE SCALE GENOMIC DNA]</scope>
    <source>
        <strain evidence="9">DSM 15567 / CIP 107919 / 50-1 BON</strain>
    </source>
</reference>
<dbReference type="PROSITE" id="PS51257">
    <property type="entry name" value="PROKAR_LIPOPROTEIN"/>
    <property type="match status" value="1"/>
</dbReference>
<accession>F4A1T9</accession>
<dbReference type="Proteomes" id="UP000008457">
    <property type="component" value="Chromosome"/>
</dbReference>
<protein>
    <submittedName>
        <fullName evidence="8">Extracellular solute-binding protein family 1</fullName>
    </submittedName>
</protein>
<gene>
    <name evidence="8" type="ordered locus">Mahau_1963</name>
</gene>
<evidence type="ECO:0000313" key="9">
    <source>
        <dbReference type="Proteomes" id="UP000008457"/>
    </source>
</evidence>
<keyword evidence="2 7" id="KW-0732">Signal</keyword>
<keyword evidence="1" id="KW-1003">Cell membrane</keyword>
<evidence type="ECO:0000256" key="2">
    <source>
        <dbReference type="ARBA" id="ARBA00022729"/>
    </source>
</evidence>
<keyword evidence="3" id="KW-0472">Membrane</keyword>
<dbReference type="Gene3D" id="3.40.190.10">
    <property type="entry name" value="Periplasmic binding protein-like II"/>
    <property type="match status" value="2"/>
</dbReference>
<dbReference type="KEGG" id="mas:Mahau_1963"/>
<dbReference type="InterPro" id="IPR006059">
    <property type="entry name" value="SBP"/>
</dbReference>
<dbReference type="EMBL" id="CP002360">
    <property type="protein sequence ID" value="AEE97139.1"/>
    <property type="molecule type" value="Genomic_DNA"/>
</dbReference>
<dbReference type="HOGENOM" id="CLU_021021_2_0_9"/>
<feature type="signal peptide" evidence="7">
    <location>
        <begin position="1"/>
        <end position="23"/>
    </location>
</feature>
<reference evidence="9" key="1">
    <citation type="submission" date="2010-11" db="EMBL/GenBank/DDBJ databases">
        <title>The complete genome of Mahella australiensis DSM 15567.</title>
        <authorList>
            <consortium name="US DOE Joint Genome Institute (JGI-PGF)"/>
            <person name="Lucas S."/>
            <person name="Copeland A."/>
            <person name="Lapidus A."/>
            <person name="Bruce D."/>
            <person name="Goodwin L."/>
            <person name="Pitluck S."/>
            <person name="Kyrpides N."/>
            <person name="Mavromatis K."/>
            <person name="Pagani I."/>
            <person name="Ivanova N."/>
            <person name="Teshima H."/>
            <person name="Brettin T."/>
            <person name="Detter J.C."/>
            <person name="Han C."/>
            <person name="Tapia R."/>
            <person name="Land M."/>
            <person name="Hauser L."/>
            <person name="Markowitz V."/>
            <person name="Cheng J.-F."/>
            <person name="Hugenholtz P."/>
            <person name="Woyke T."/>
            <person name="Wu D."/>
            <person name="Spring S."/>
            <person name="Pukall R."/>
            <person name="Steenblock K."/>
            <person name="Schneider S."/>
            <person name="Klenk H.-P."/>
            <person name="Eisen J.A."/>
        </authorList>
    </citation>
    <scope>NUCLEOTIDE SEQUENCE [LARGE SCALE GENOMIC DNA]</scope>
    <source>
        <strain evidence="9">DSM 15567 / CIP 107919 / 50-1 BON</strain>
    </source>
</reference>
<dbReference type="InterPro" id="IPR050490">
    <property type="entry name" value="Bact_solute-bd_prot1"/>
</dbReference>
<evidence type="ECO:0000256" key="5">
    <source>
        <dbReference type="ARBA" id="ARBA00023288"/>
    </source>
</evidence>
<evidence type="ECO:0000256" key="1">
    <source>
        <dbReference type="ARBA" id="ARBA00022475"/>
    </source>
</evidence>
<name>F4A1T9_MAHA5</name>
<dbReference type="OrthoDB" id="2491264at2"/>